<keyword evidence="2" id="KW-0808">Transferase</keyword>
<dbReference type="PANTHER" id="PTHR37419:SF1">
    <property type="entry name" value="SERINE_THREONINE-PROTEIN KINASE TOXIN HIPA"/>
    <property type="match status" value="1"/>
</dbReference>
<keyword evidence="6" id="KW-1185">Reference proteome</keyword>
<dbReference type="RefSeq" id="WP_187256335.1">
    <property type="nucleotide sequence ID" value="NZ_JBHULF010000014.1"/>
</dbReference>
<comment type="caution">
    <text evidence="5">The sequence shown here is derived from an EMBL/GenBank/DDBJ whole genome shotgun (WGS) entry which is preliminary data.</text>
</comment>
<dbReference type="PANTHER" id="PTHR37419">
    <property type="entry name" value="SERINE/THREONINE-PROTEIN KINASE TOXIN HIPA"/>
    <property type="match status" value="1"/>
</dbReference>
<proteinExistence type="inferred from homology"/>
<feature type="domain" description="HipA-like C-terminal" evidence="4">
    <location>
        <begin position="61"/>
        <end position="301"/>
    </location>
</feature>
<reference evidence="5 6" key="1">
    <citation type="submission" date="2016-07" db="EMBL/GenBank/DDBJ databases">
        <title>Genome analysis of Flavihumibacter stibioxidans YS-17.</title>
        <authorList>
            <person name="Shi K."/>
            <person name="Han Y."/>
            <person name="Wang G."/>
        </authorList>
    </citation>
    <scope>NUCLEOTIDE SEQUENCE [LARGE SCALE GENOMIC DNA]</scope>
    <source>
        <strain evidence="5 6">YS-17</strain>
    </source>
</reference>
<dbReference type="Gene3D" id="1.10.1070.20">
    <property type="match status" value="1"/>
</dbReference>
<dbReference type="EMBL" id="MBUA01000012">
    <property type="protein sequence ID" value="MBC6490998.1"/>
    <property type="molecule type" value="Genomic_DNA"/>
</dbReference>
<evidence type="ECO:0000313" key="6">
    <source>
        <dbReference type="Proteomes" id="UP000765802"/>
    </source>
</evidence>
<organism evidence="5 6">
    <name type="scientific">Flavihumibacter stibioxidans</name>
    <dbReference type="NCBI Taxonomy" id="1834163"/>
    <lineage>
        <taxon>Bacteria</taxon>
        <taxon>Pseudomonadati</taxon>
        <taxon>Bacteroidota</taxon>
        <taxon>Chitinophagia</taxon>
        <taxon>Chitinophagales</taxon>
        <taxon>Chitinophagaceae</taxon>
        <taxon>Flavihumibacter</taxon>
    </lineage>
</organism>
<evidence type="ECO:0000256" key="3">
    <source>
        <dbReference type="ARBA" id="ARBA00022777"/>
    </source>
</evidence>
<dbReference type="Pfam" id="PF07804">
    <property type="entry name" value="HipA_C"/>
    <property type="match status" value="1"/>
</dbReference>
<gene>
    <name evidence="5" type="ORF">BC349_08145</name>
</gene>
<sequence length="335" mass="38267">MLPILDRCPGNLEPGHETYSPRCKAEMFGSRTKKVSHILPFPPPNNDSEYGRLFQENRQRISISGVQEKYSMGLVKNQLELVDRKGQYILKPIPGDLINRAFIPANEHVTMQIAKQVFSIETAANAMIFFNDGTPAYLTKRFDYKPDGTKYQVEDFATLLGKTEELEGANFKYNASYEDIGRLIKKYIPAAAVAMEKFFRLVVFNYLFSNGDAHLKNFSAIESPDGDYILAPAYDLMCTRLHINESELGLQEGLYKGALGSPSYNKFGIYTYDNFIEFGERLAIPPKRSSKIIEQMLQKIPNVEPLVQRSFLSEELKVQYMGHLREKEKRFALKI</sequence>
<evidence type="ECO:0000313" key="5">
    <source>
        <dbReference type="EMBL" id="MBC6490998.1"/>
    </source>
</evidence>
<dbReference type="InterPro" id="IPR012893">
    <property type="entry name" value="HipA-like_C"/>
</dbReference>
<evidence type="ECO:0000256" key="2">
    <source>
        <dbReference type="ARBA" id="ARBA00022679"/>
    </source>
</evidence>
<comment type="similarity">
    <text evidence="1">Belongs to the HipA Ser/Thr kinase family.</text>
</comment>
<accession>A0ABR7M7J9</accession>
<evidence type="ECO:0000256" key="1">
    <source>
        <dbReference type="ARBA" id="ARBA00010164"/>
    </source>
</evidence>
<dbReference type="InterPro" id="IPR052028">
    <property type="entry name" value="HipA_Ser/Thr_kinase"/>
</dbReference>
<keyword evidence="3" id="KW-0418">Kinase</keyword>
<evidence type="ECO:0000259" key="4">
    <source>
        <dbReference type="Pfam" id="PF07804"/>
    </source>
</evidence>
<name>A0ABR7M7J9_9BACT</name>
<dbReference type="Proteomes" id="UP000765802">
    <property type="component" value="Unassembled WGS sequence"/>
</dbReference>
<protein>
    <recommendedName>
        <fullName evidence="4">HipA-like C-terminal domain-containing protein</fullName>
    </recommendedName>
</protein>